<dbReference type="Proteomes" id="UP001157440">
    <property type="component" value="Unassembled WGS sequence"/>
</dbReference>
<sequence>MSALRKVLEDVEAALVEEPPQSPAAVIDIVDRLGDRAALMRQLEQTWLADQEQIKLENAPHWQRLRRLEAVIQGAEPTSTLLGTLRRLTAEADRKAKVIRASHDAVGGIIEGLVQEVSNSERPEDWVRLALSYLLKPYALRHEEAVEQFYLLLDIQSQIDPDMQPSGDVLSPDQSLKDLFKARVGGNNS</sequence>
<comment type="caution">
    <text evidence="1">The sequence shown here is derived from an EMBL/GenBank/DDBJ whole genome shotgun (WGS) entry which is preliminary data.</text>
</comment>
<reference evidence="2" key="1">
    <citation type="journal article" date="2019" name="Int. J. Syst. Evol. Microbiol.">
        <title>The Global Catalogue of Microorganisms (GCM) 10K type strain sequencing project: providing services to taxonomists for standard genome sequencing and annotation.</title>
        <authorList>
            <consortium name="The Broad Institute Genomics Platform"/>
            <consortium name="The Broad Institute Genome Sequencing Center for Infectious Disease"/>
            <person name="Wu L."/>
            <person name="Ma J."/>
        </authorList>
    </citation>
    <scope>NUCLEOTIDE SEQUENCE [LARGE SCALE GENOMIC DNA]</scope>
    <source>
        <strain evidence="2">NBRC 103632</strain>
    </source>
</reference>
<evidence type="ECO:0000313" key="1">
    <source>
        <dbReference type="EMBL" id="GLS70175.1"/>
    </source>
</evidence>
<organism evidence="1 2">
    <name type="scientific">Methylobacterium tardum</name>
    <dbReference type="NCBI Taxonomy" id="374432"/>
    <lineage>
        <taxon>Bacteria</taxon>
        <taxon>Pseudomonadati</taxon>
        <taxon>Pseudomonadota</taxon>
        <taxon>Alphaproteobacteria</taxon>
        <taxon>Hyphomicrobiales</taxon>
        <taxon>Methylobacteriaceae</taxon>
        <taxon>Methylobacterium</taxon>
    </lineage>
</organism>
<keyword evidence="2" id="KW-1185">Reference proteome</keyword>
<dbReference type="AlphaFoldDB" id="A0AA37TBK3"/>
<dbReference type="RefSeq" id="WP_238196402.1">
    <property type="nucleotide sequence ID" value="NZ_BPQZ01000010.1"/>
</dbReference>
<evidence type="ECO:0000313" key="2">
    <source>
        <dbReference type="Proteomes" id="UP001157440"/>
    </source>
</evidence>
<accession>A0AA37TBK3</accession>
<name>A0AA37TBK3_9HYPH</name>
<dbReference type="EMBL" id="BSPL01000013">
    <property type="protein sequence ID" value="GLS70175.1"/>
    <property type="molecule type" value="Genomic_DNA"/>
</dbReference>
<gene>
    <name evidence="1" type="ORF">GCM10007890_21880</name>
</gene>
<protein>
    <submittedName>
        <fullName evidence="1">Uncharacterized protein</fullName>
    </submittedName>
</protein>
<proteinExistence type="predicted"/>